<comment type="caution">
    <text evidence="2">The sequence shown here is derived from an EMBL/GenBank/DDBJ whole genome shotgun (WGS) entry which is preliminary data.</text>
</comment>
<organism evidence="2 3">
    <name type="scientific">Araneus ventricosus</name>
    <name type="common">Orbweaver spider</name>
    <name type="synonym">Epeira ventricosa</name>
    <dbReference type="NCBI Taxonomy" id="182803"/>
    <lineage>
        <taxon>Eukaryota</taxon>
        <taxon>Metazoa</taxon>
        <taxon>Ecdysozoa</taxon>
        <taxon>Arthropoda</taxon>
        <taxon>Chelicerata</taxon>
        <taxon>Arachnida</taxon>
        <taxon>Araneae</taxon>
        <taxon>Araneomorphae</taxon>
        <taxon>Entelegynae</taxon>
        <taxon>Araneoidea</taxon>
        <taxon>Araneidae</taxon>
        <taxon>Araneus</taxon>
    </lineage>
</organism>
<feature type="region of interest" description="Disordered" evidence="1">
    <location>
        <begin position="111"/>
        <end position="140"/>
    </location>
</feature>
<reference evidence="2 3" key="1">
    <citation type="journal article" date="2019" name="Sci. Rep.">
        <title>Orb-weaving spider Araneus ventricosus genome elucidates the spidroin gene catalogue.</title>
        <authorList>
            <person name="Kono N."/>
            <person name="Nakamura H."/>
            <person name="Ohtoshi R."/>
            <person name="Moran D.A.P."/>
            <person name="Shinohara A."/>
            <person name="Yoshida Y."/>
            <person name="Fujiwara M."/>
            <person name="Mori M."/>
            <person name="Tomita M."/>
            <person name="Arakawa K."/>
        </authorList>
    </citation>
    <scope>NUCLEOTIDE SEQUENCE [LARGE SCALE GENOMIC DNA]</scope>
</reference>
<evidence type="ECO:0000313" key="2">
    <source>
        <dbReference type="EMBL" id="GBM00951.1"/>
    </source>
</evidence>
<name>A0A4Y2C935_ARAVE</name>
<accession>A0A4Y2C935</accession>
<evidence type="ECO:0000256" key="1">
    <source>
        <dbReference type="SAM" id="MobiDB-lite"/>
    </source>
</evidence>
<dbReference type="Proteomes" id="UP000499080">
    <property type="component" value="Unassembled WGS sequence"/>
</dbReference>
<gene>
    <name evidence="2" type="ORF">AVEN_151403_1</name>
</gene>
<dbReference type="EMBL" id="BGPR01000162">
    <property type="protein sequence ID" value="GBM00951.1"/>
    <property type="molecule type" value="Genomic_DNA"/>
</dbReference>
<evidence type="ECO:0000313" key="3">
    <source>
        <dbReference type="Proteomes" id="UP000499080"/>
    </source>
</evidence>
<keyword evidence="3" id="KW-1185">Reference proteome</keyword>
<proteinExistence type="predicted"/>
<sequence>MKRVVPATSGEKRQLYPATRGPKTIVVPASSWWTETVCGPGHASWTENCQDSSNVGGDEKRVSVGQPCGRMKMRVCGPPDDENGLWFQATRGGAENVVLFQQRREKRELEMVPSNGGNEEIRGLGNVVELEKSSPSNAAG</sequence>
<dbReference type="AlphaFoldDB" id="A0A4Y2C935"/>
<protein>
    <submittedName>
        <fullName evidence="2">Uncharacterized protein</fullName>
    </submittedName>
</protein>